<sequence length="101" mass="11380">MVYAECTVIRSPPPEIWRPLAAHCIGYPAMTIGFGIKSQNGIKESSNMSEAVQSGPEARHMNDTLKKRFVKENGLRRRVFDNDRTKMPVQTFTLHTCSKIG</sequence>
<proteinExistence type="predicted"/>
<keyword evidence="2" id="KW-1185">Reference proteome</keyword>
<evidence type="ECO:0000313" key="1">
    <source>
        <dbReference type="EMBL" id="VVD03665.1"/>
    </source>
</evidence>
<gene>
    <name evidence="1" type="ORF">LSINAPIS_LOCUS13617</name>
</gene>
<accession>A0A5E4QZM6</accession>
<dbReference type="AlphaFoldDB" id="A0A5E4QZM6"/>
<dbReference type="Proteomes" id="UP000324832">
    <property type="component" value="Unassembled WGS sequence"/>
</dbReference>
<reference evidence="1 2" key="1">
    <citation type="submission" date="2017-07" db="EMBL/GenBank/DDBJ databases">
        <authorList>
            <person name="Talla V."/>
            <person name="Backstrom N."/>
        </authorList>
    </citation>
    <scope>NUCLEOTIDE SEQUENCE [LARGE SCALE GENOMIC DNA]</scope>
</reference>
<evidence type="ECO:0000313" key="2">
    <source>
        <dbReference type="Proteomes" id="UP000324832"/>
    </source>
</evidence>
<dbReference type="EMBL" id="FZQP02006791">
    <property type="protein sequence ID" value="VVD03665.1"/>
    <property type="molecule type" value="Genomic_DNA"/>
</dbReference>
<protein>
    <submittedName>
        <fullName evidence="1">Uncharacterized protein</fullName>
    </submittedName>
</protein>
<name>A0A5E4QZM6_9NEOP</name>
<organism evidence="1 2">
    <name type="scientific">Leptidea sinapis</name>
    <dbReference type="NCBI Taxonomy" id="189913"/>
    <lineage>
        <taxon>Eukaryota</taxon>
        <taxon>Metazoa</taxon>
        <taxon>Ecdysozoa</taxon>
        <taxon>Arthropoda</taxon>
        <taxon>Hexapoda</taxon>
        <taxon>Insecta</taxon>
        <taxon>Pterygota</taxon>
        <taxon>Neoptera</taxon>
        <taxon>Endopterygota</taxon>
        <taxon>Lepidoptera</taxon>
        <taxon>Glossata</taxon>
        <taxon>Ditrysia</taxon>
        <taxon>Papilionoidea</taxon>
        <taxon>Pieridae</taxon>
        <taxon>Dismorphiinae</taxon>
        <taxon>Leptidea</taxon>
    </lineage>
</organism>